<dbReference type="InterPro" id="IPR001962">
    <property type="entry name" value="Asn_synthase"/>
</dbReference>
<comment type="pathway">
    <text evidence="1">Amino-acid biosynthesis; L-asparagine biosynthesis; L-asparagine from L-aspartate (L-Gln route): step 1/1.</text>
</comment>
<feature type="binding site" evidence="10">
    <location>
        <position position="102"/>
    </location>
    <ligand>
        <name>L-glutamine</name>
        <dbReference type="ChEBI" id="CHEBI:58359"/>
    </ligand>
</feature>
<dbReference type="PIRSF" id="PIRSF001589">
    <property type="entry name" value="Asn_synthetase_glu-h"/>
    <property type="match status" value="1"/>
</dbReference>
<evidence type="ECO:0000256" key="11">
    <source>
        <dbReference type="PIRSR" id="PIRSR001589-3"/>
    </source>
</evidence>
<dbReference type="CDD" id="cd01991">
    <property type="entry name" value="Asn_synthase_B_C"/>
    <property type="match status" value="1"/>
</dbReference>
<dbReference type="NCBIfam" id="TIGR01536">
    <property type="entry name" value="asn_synth_AEB"/>
    <property type="match status" value="1"/>
</dbReference>
<proteinExistence type="inferred from homology"/>
<keyword evidence="6 9" id="KW-0061">Asparagine biosynthesis</keyword>
<evidence type="ECO:0000256" key="1">
    <source>
        <dbReference type="ARBA" id="ARBA00005187"/>
    </source>
</evidence>
<dbReference type="PANTHER" id="PTHR43284:SF1">
    <property type="entry name" value="ASPARAGINE SYNTHETASE"/>
    <property type="match status" value="1"/>
</dbReference>
<dbReference type="InterPro" id="IPR006426">
    <property type="entry name" value="Asn_synth_AEB"/>
</dbReference>
<reference evidence="13 14" key="1">
    <citation type="submission" date="2017-06" db="EMBL/GenBank/DDBJ databases">
        <title>Draft genome sequence of anaerobic fermentative bacterium Anaeromicrobium sediminis DY2726D isolated from West Pacific Ocean sediments.</title>
        <authorList>
            <person name="Zeng X."/>
        </authorList>
    </citation>
    <scope>NUCLEOTIDE SEQUENCE [LARGE SCALE GENOMIC DNA]</scope>
    <source>
        <strain evidence="13 14">DY2726D</strain>
    </source>
</reference>
<comment type="similarity">
    <text evidence="2">Belongs to the asparagine synthetase family.</text>
</comment>
<evidence type="ECO:0000256" key="7">
    <source>
        <dbReference type="ARBA" id="ARBA00022962"/>
    </source>
</evidence>
<dbReference type="AlphaFoldDB" id="A0A267MGD7"/>
<feature type="site" description="Important for beta-aspartyl-AMP intermediate formation" evidence="11">
    <location>
        <position position="379"/>
    </location>
</feature>
<evidence type="ECO:0000259" key="12">
    <source>
        <dbReference type="PROSITE" id="PS51278"/>
    </source>
</evidence>
<dbReference type="SUPFAM" id="SSF56235">
    <property type="entry name" value="N-terminal nucleophile aminohydrolases (Ntn hydrolases)"/>
    <property type="match status" value="1"/>
</dbReference>
<feature type="binding site" evidence="10">
    <location>
        <position position="294"/>
    </location>
    <ligand>
        <name>ATP</name>
        <dbReference type="ChEBI" id="CHEBI:30616"/>
    </ligand>
</feature>
<dbReference type="RefSeq" id="WP_095135078.1">
    <property type="nucleotide sequence ID" value="NZ_NIBG01000022.1"/>
</dbReference>
<dbReference type="InterPro" id="IPR017932">
    <property type="entry name" value="GATase_2_dom"/>
</dbReference>
<dbReference type="PANTHER" id="PTHR43284">
    <property type="entry name" value="ASPARAGINE SYNTHETASE (GLUTAMINE-HYDROLYZING)"/>
    <property type="match status" value="1"/>
</dbReference>
<evidence type="ECO:0000256" key="3">
    <source>
        <dbReference type="ARBA" id="ARBA00012737"/>
    </source>
</evidence>
<keyword evidence="14" id="KW-1185">Reference proteome</keyword>
<dbReference type="InterPro" id="IPR051786">
    <property type="entry name" value="ASN_synthetase/amidase"/>
</dbReference>
<dbReference type="GO" id="GO:0006529">
    <property type="term" value="P:asparagine biosynthetic process"/>
    <property type="evidence" value="ECO:0007669"/>
    <property type="project" value="UniProtKB-KW"/>
</dbReference>
<dbReference type="Gene3D" id="3.40.50.620">
    <property type="entry name" value="HUPs"/>
    <property type="match status" value="1"/>
</dbReference>
<keyword evidence="7 9" id="KW-0315">Glutamine amidotransferase</keyword>
<dbReference type="EMBL" id="NIBG01000022">
    <property type="protein sequence ID" value="PAB57853.1"/>
    <property type="molecule type" value="Genomic_DNA"/>
</dbReference>
<keyword evidence="5 10" id="KW-0067">ATP-binding</keyword>
<dbReference type="EC" id="6.3.5.4" evidence="3"/>
<dbReference type="Pfam" id="PF13537">
    <property type="entry name" value="GATase_7"/>
    <property type="match status" value="1"/>
</dbReference>
<protein>
    <recommendedName>
        <fullName evidence="3">asparagine synthase (glutamine-hydrolyzing)</fullName>
        <ecNumber evidence="3">6.3.5.4</ecNumber>
    </recommendedName>
</protein>
<evidence type="ECO:0000256" key="5">
    <source>
        <dbReference type="ARBA" id="ARBA00022840"/>
    </source>
</evidence>
<keyword evidence="4 10" id="KW-0547">Nucleotide-binding</keyword>
<dbReference type="OrthoDB" id="9763290at2"/>
<dbReference type="Pfam" id="PF00733">
    <property type="entry name" value="Asn_synthase"/>
    <property type="match status" value="1"/>
</dbReference>
<feature type="active site" description="For GATase activity" evidence="9">
    <location>
        <position position="2"/>
    </location>
</feature>
<keyword evidence="9" id="KW-0028">Amino-acid biosynthesis</keyword>
<accession>A0A267MGD7</accession>
<evidence type="ECO:0000256" key="9">
    <source>
        <dbReference type="PIRSR" id="PIRSR001589-1"/>
    </source>
</evidence>
<comment type="caution">
    <text evidence="13">The sequence shown here is derived from an EMBL/GenBank/DDBJ whole genome shotgun (WGS) entry which is preliminary data.</text>
</comment>
<evidence type="ECO:0000256" key="4">
    <source>
        <dbReference type="ARBA" id="ARBA00022741"/>
    </source>
</evidence>
<dbReference type="Proteomes" id="UP000216024">
    <property type="component" value="Unassembled WGS sequence"/>
</dbReference>
<organism evidence="13 14">
    <name type="scientific">Anaeromicrobium sediminis</name>
    <dbReference type="NCBI Taxonomy" id="1478221"/>
    <lineage>
        <taxon>Bacteria</taxon>
        <taxon>Bacillati</taxon>
        <taxon>Bacillota</taxon>
        <taxon>Clostridia</taxon>
        <taxon>Peptostreptococcales</taxon>
        <taxon>Thermotaleaceae</taxon>
        <taxon>Anaeromicrobium</taxon>
    </lineage>
</organism>
<evidence type="ECO:0000256" key="2">
    <source>
        <dbReference type="ARBA" id="ARBA00005752"/>
    </source>
</evidence>
<dbReference type="PROSITE" id="PS51278">
    <property type="entry name" value="GATASE_TYPE_2"/>
    <property type="match status" value="1"/>
</dbReference>
<feature type="domain" description="Glutamine amidotransferase type-2" evidence="12">
    <location>
        <begin position="2"/>
        <end position="216"/>
    </location>
</feature>
<evidence type="ECO:0000313" key="13">
    <source>
        <dbReference type="EMBL" id="PAB57853.1"/>
    </source>
</evidence>
<dbReference type="GO" id="GO:0004066">
    <property type="term" value="F:asparagine synthase (glutamine-hydrolyzing) activity"/>
    <property type="evidence" value="ECO:0007669"/>
    <property type="project" value="UniProtKB-EC"/>
</dbReference>
<dbReference type="CDD" id="cd00712">
    <property type="entry name" value="AsnB"/>
    <property type="match status" value="1"/>
</dbReference>
<evidence type="ECO:0000256" key="10">
    <source>
        <dbReference type="PIRSR" id="PIRSR001589-2"/>
    </source>
</evidence>
<dbReference type="SUPFAM" id="SSF52402">
    <property type="entry name" value="Adenine nucleotide alpha hydrolases-like"/>
    <property type="match status" value="1"/>
</dbReference>
<evidence type="ECO:0000256" key="8">
    <source>
        <dbReference type="ARBA" id="ARBA00048741"/>
    </source>
</evidence>
<name>A0A267MGD7_9FIRM</name>
<comment type="catalytic activity">
    <reaction evidence="8">
        <text>L-aspartate + L-glutamine + ATP + H2O = L-asparagine + L-glutamate + AMP + diphosphate + H(+)</text>
        <dbReference type="Rhea" id="RHEA:12228"/>
        <dbReference type="ChEBI" id="CHEBI:15377"/>
        <dbReference type="ChEBI" id="CHEBI:15378"/>
        <dbReference type="ChEBI" id="CHEBI:29985"/>
        <dbReference type="ChEBI" id="CHEBI:29991"/>
        <dbReference type="ChEBI" id="CHEBI:30616"/>
        <dbReference type="ChEBI" id="CHEBI:33019"/>
        <dbReference type="ChEBI" id="CHEBI:58048"/>
        <dbReference type="ChEBI" id="CHEBI:58359"/>
        <dbReference type="ChEBI" id="CHEBI:456215"/>
        <dbReference type="EC" id="6.3.5.4"/>
    </reaction>
</comment>
<dbReference type="GO" id="GO:0005524">
    <property type="term" value="F:ATP binding"/>
    <property type="evidence" value="ECO:0007669"/>
    <property type="project" value="UniProtKB-KW"/>
</dbReference>
<gene>
    <name evidence="13" type="primary">asnB</name>
    <name evidence="13" type="ORF">CCE28_17795</name>
</gene>
<evidence type="ECO:0000313" key="14">
    <source>
        <dbReference type="Proteomes" id="UP000216024"/>
    </source>
</evidence>
<dbReference type="GO" id="GO:0005829">
    <property type="term" value="C:cytosol"/>
    <property type="evidence" value="ECO:0007669"/>
    <property type="project" value="TreeGrafter"/>
</dbReference>
<feature type="binding site" evidence="10">
    <location>
        <begin position="377"/>
        <end position="378"/>
    </location>
    <ligand>
        <name>ATP</name>
        <dbReference type="ChEBI" id="CHEBI:30616"/>
    </ligand>
</feature>
<dbReference type="InterPro" id="IPR033738">
    <property type="entry name" value="AsnB_N"/>
</dbReference>
<dbReference type="Gene3D" id="3.60.20.10">
    <property type="entry name" value="Glutamine Phosphoribosylpyrophosphate, subunit 1, domain 1"/>
    <property type="match status" value="1"/>
</dbReference>
<sequence>MCGIAGWVNYERNINSEINIMENMTEMLKKRGPDDTGFYVSNNALLGHRRLVIVDPEGGRQPMTRQLGDNKYTIVYNGELYNTEEVREKLKAKGHKFEAYSDTEVLLVSYMEWGADCLKHINGIFAFGVWDEKNKSLFLARDPLGVKPLFYTQKNHTLIFASELKALLEHPMVEPVIDREGLLEIFGLGPARSLGSGVFKYIKEIPPAHYLVYKDETFLLKEYWKLEAKPHGEDINTTVDHTRSLLIDAIERQLVSDVPVCTFLSGGLDSSAISAIVANYYKRNKKGTLNTFSIEYEDNDKYFKANEYQPNSDDVWAGKMAQFINSNHHSIVIDNLQLVSALKDAVNASDLPGMADIDSSLYLFCKEVRKKSTVALSGECADEIFGGYPWYRREADINANTFPWSKYVKERRNILAKGLKNLPLEEYVAQKYEDTIKRVPKLEGETQEEARMRELFYLNMKWFMVTLLNRKDRMSMANSLEVRVPFADYRLVEYAFNIPNKMKFCDGREKGILRRALKGILPRDIIERRKSPYPKTHHYIYTKAVQKWMGEILQDKNSPILEIIDRDKVYDIVKTGGKSFNKPWFGQLMTGPQLIAYLIQMDTWMREYKVKIIE</sequence>
<dbReference type="InterPro" id="IPR014729">
    <property type="entry name" value="Rossmann-like_a/b/a_fold"/>
</dbReference>
<evidence type="ECO:0000256" key="6">
    <source>
        <dbReference type="ARBA" id="ARBA00022888"/>
    </source>
</evidence>
<dbReference type="InterPro" id="IPR029055">
    <property type="entry name" value="Ntn_hydrolases_N"/>
</dbReference>